<dbReference type="GO" id="GO:0009252">
    <property type="term" value="P:peptidoglycan biosynthetic process"/>
    <property type="evidence" value="ECO:0007669"/>
    <property type="project" value="UniProtKB-UniPathway"/>
</dbReference>
<feature type="domain" description="PASTA" evidence="7">
    <location>
        <begin position="582"/>
        <end position="640"/>
    </location>
</feature>
<dbReference type="InterPro" id="IPR005543">
    <property type="entry name" value="PASTA_dom"/>
</dbReference>
<evidence type="ECO:0000256" key="3">
    <source>
        <dbReference type="ARBA" id="ARBA00007171"/>
    </source>
</evidence>
<dbReference type="SUPFAM" id="SSF56601">
    <property type="entry name" value="beta-lactamase/transpeptidase-like"/>
    <property type="match status" value="1"/>
</dbReference>
<dbReference type="PANTHER" id="PTHR30627:SF1">
    <property type="entry name" value="PEPTIDOGLYCAN D,D-TRANSPEPTIDASE FTSI"/>
    <property type="match status" value="1"/>
</dbReference>
<proteinExistence type="inferred from homology"/>
<evidence type="ECO:0000256" key="5">
    <source>
        <dbReference type="ARBA" id="ARBA00023136"/>
    </source>
</evidence>
<dbReference type="NCBIfam" id="TIGR02214">
    <property type="entry name" value="spoVD_pbp"/>
    <property type="match status" value="1"/>
</dbReference>
<dbReference type="UniPathway" id="UPA00219"/>
<dbReference type="InterPro" id="IPR012338">
    <property type="entry name" value="Beta-lactam/transpept-like"/>
</dbReference>
<dbReference type="EC" id="3.4.16.4" evidence="4"/>
<dbReference type="SUPFAM" id="SSF56519">
    <property type="entry name" value="Penicillin binding protein dimerisation domain"/>
    <property type="match status" value="1"/>
</dbReference>
<comment type="caution">
    <text evidence="8">The sequence shown here is derived from an EMBL/GenBank/DDBJ whole genome shotgun (WGS) entry which is preliminary data.</text>
</comment>
<dbReference type="Pfam" id="PF00905">
    <property type="entry name" value="Transpeptidase"/>
    <property type="match status" value="1"/>
</dbReference>
<reference evidence="8 9" key="1">
    <citation type="submission" date="2013-08" db="EMBL/GenBank/DDBJ databases">
        <authorList>
            <person name="Huang J."/>
            <person name="Wang G."/>
        </authorList>
    </citation>
    <scope>NUCLEOTIDE SEQUENCE [LARGE SCALE GENOMIC DNA]</scope>
    <source>
        <strain evidence="8 9">JSM 076056</strain>
    </source>
</reference>
<evidence type="ECO:0000256" key="2">
    <source>
        <dbReference type="ARBA" id="ARBA00004752"/>
    </source>
</evidence>
<dbReference type="InterPro" id="IPR050515">
    <property type="entry name" value="Beta-lactam/transpept"/>
</dbReference>
<dbReference type="Proteomes" id="UP000030528">
    <property type="component" value="Unassembled WGS sequence"/>
</dbReference>
<protein>
    <recommendedName>
        <fullName evidence="4">serine-type D-Ala-D-Ala carboxypeptidase</fullName>
        <ecNumber evidence="4">3.4.16.4</ecNumber>
    </recommendedName>
</protein>
<sequence>MKRVSNVTLRKRLVTVFLLAMVVFLVIDSRLGYVQFIIGDTLMERAKESWSRDIPFEPERGDITDRNGVVLAENVSAPSVMVVPRQIKNPQQTAEQLAAVLDMDVEKAYTYVTKNKSIERLHPEGRKISEEQADEIRTLNMPGVYIAEDSKRHYPKEEYLSHVLGFSGIDNQGLMGLELFYDEQLSGEKGHLSFFSDAKGRRLPDIADVYEAPKDGYDLALTVDDRLQTIVERELDLAEAKYEPDGAVAIAMDPDTGEILAMSSRPTFNPENYQEVSQEVYNRNLPIWSTYEPGSTFKIITLAAALEENLVDLENDSFYDGGSTKVGGATLRCWKRGGHGSQSFLEVVQNSCNPGFVELGERLGKEDLFSYIKDFGFGSKTGIDLQGEGSGILFSEDRVGPVELATTAFGQGVSVTPIQQVTAVAAAVNGGYLYEPYIAKSWTDPATGEVVQETEPTMKKQVISEDTSKEIRLALESVVAKGTGRGAFADGYRVGGKTGTAQKVGADGRYMENNHVVSFIGFAPADDPEIVVYVAIDNPKNTVQFGGVVAAPIVGNIMEDGLRALGVKKRTDGLEKEYQWPDAPIIELPDLVGLKTKELNNYLINVSVETSGTGPYIVGQAPKAGTKIEEGSTIRLYLSDSPDDKALDEKDDES</sequence>
<dbReference type="OrthoDB" id="9766847at2"/>
<name>A0A0A5GJ30_9BACI</name>
<gene>
    <name evidence="8" type="ORF">N781_12720</name>
</gene>
<comment type="subcellular location">
    <subcellularLocation>
        <location evidence="1">Membrane</location>
    </subcellularLocation>
</comment>
<organism evidence="8 9">
    <name type="scientific">Pontibacillus halophilus JSM 076056 = DSM 19796</name>
    <dbReference type="NCBI Taxonomy" id="1385510"/>
    <lineage>
        <taxon>Bacteria</taxon>
        <taxon>Bacillati</taxon>
        <taxon>Bacillota</taxon>
        <taxon>Bacilli</taxon>
        <taxon>Bacillales</taxon>
        <taxon>Bacillaceae</taxon>
        <taxon>Pontibacillus</taxon>
    </lineage>
</organism>
<comment type="catalytic activity">
    <reaction evidence="6">
        <text>Preferential cleavage: (Ac)2-L-Lys-D-Ala-|-D-Ala. Also transpeptidation of peptidyl-alanyl moieties that are N-acyl substituents of D-alanine.</text>
        <dbReference type="EC" id="3.4.16.4"/>
    </reaction>
</comment>
<dbReference type="Gene3D" id="3.40.710.10">
    <property type="entry name" value="DD-peptidase/beta-lactamase superfamily"/>
    <property type="match status" value="1"/>
</dbReference>
<evidence type="ECO:0000256" key="1">
    <source>
        <dbReference type="ARBA" id="ARBA00004370"/>
    </source>
</evidence>
<dbReference type="EMBL" id="AVPE01000003">
    <property type="protein sequence ID" value="KGX93266.1"/>
    <property type="molecule type" value="Genomic_DNA"/>
</dbReference>
<dbReference type="eggNOG" id="COG0768">
    <property type="taxonomic scope" value="Bacteria"/>
</dbReference>
<comment type="pathway">
    <text evidence="2">Cell wall biogenesis; peptidoglycan biosynthesis.</text>
</comment>
<dbReference type="Gene3D" id="3.30.450.330">
    <property type="match status" value="1"/>
</dbReference>
<keyword evidence="9" id="KW-1185">Reference proteome</keyword>
<dbReference type="Pfam" id="PF03717">
    <property type="entry name" value="PBP_dimer"/>
    <property type="match status" value="1"/>
</dbReference>
<evidence type="ECO:0000259" key="7">
    <source>
        <dbReference type="PROSITE" id="PS51178"/>
    </source>
</evidence>
<dbReference type="InterPro" id="IPR011927">
    <property type="entry name" value="SpoVD_pbp"/>
</dbReference>
<dbReference type="STRING" id="1385510.GCA_000425205_01227"/>
<dbReference type="PROSITE" id="PS51178">
    <property type="entry name" value="PASTA"/>
    <property type="match status" value="1"/>
</dbReference>
<dbReference type="InterPro" id="IPR005311">
    <property type="entry name" value="PBP_dimer"/>
</dbReference>
<dbReference type="AlphaFoldDB" id="A0A0A5GJ30"/>
<dbReference type="SMART" id="SM00740">
    <property type="entry name" value="PASTA"/>
    <property type="match status" value="1"/>
</dbReference>
<dbReference type="GO" id="GO:0071555">
    <property type="term" value="P:cell wall organization"/>
    <property type="evidence" value="ECO:0007669"/>
    <property type="project" value="TreeGrafter"/>
</dbReference>
<evidence type="ECO:0000256" key="6">
    <source>
        <dbReference type="ARBA" id="ARBA00034000"/>
    </source>
</evidence>
<evidence type="ECO:0000313" key="8">
    <source>
        <dbReference type="EMBL" id="KGX93266.1"/>
    </source>
</evidence>
<dbReference type="InterPro" id="IPR001460">
    <property type="entry name" value="PCN-bd_Tpept"/>
</dbReference>
<evidence type="ECO:0000256" key="4">
    <source>
        <dbReference type="ARBA" id="ARBA00012448"/>
    </source>
</evidence>
<keyword evidence="5" id="KW-0472">Membrane</keyword>
<dbReference type="SUPFAM" id="SSF54184">
    <property type="entry name" value="Penicillin-binding protein 2x (pbp-2x), c-terminal domain"/>
    <property type="match status" value="1"/>
</dbReference>
<dbReference type="Gene3D" id="3.90.1310.10">
    <property type="entry name" value="Penicillin-binding protein 2a (Domain 2)"/>
    <property type="match status" value="1"/>
</dbReference>
<dbReference type="Pfam" id="PF03793">
    <property type="entry name" value="PASTA"/>
    <property type="match status" value="1"/>
</dbReference>
<dbReference type="GO" id="GO:0008658">
    <property type="term" value="F:penicillin binding"/>
    <property type="evidence" value="ECO:0007669"/>
    <property type="project" value="InterPro"/>
</dbReference>
<dbReference type="GO" id="GO:0009002">
    <property type="term" value="F:serine-type D-Ala-D-Ala carboxypeptidase activity"/>
    <property type="evidence" value="ECO:0007669"/>
    <property type="project" value="UniProtKB-EC"/>
</dbReference>
<evidence type="ECO:0000313" key="9">
    <source>
        <dbReference type="Proteomes" id="UP000030528"/>
    </source>
</evidence>
<dbReference type="GO" id="GO:0005886">
    <property type="term" value="C:plasma membrane"/>
    <property type="evidence" value="ECO:0007669"/>
    <property type="project" value="TreeGrafter"/>
</dbReference>
<comment type="similarity">
    <text evidence="3">Belongs to the transpeptidase family.</text>
</comment>
<accession>A0A0A5GJ30</accession>
<dbReference type="InterPro" id="IPR036138">
    <property type="entry name" value="PBP_dimer_sf"/>
</dbReference>
<dbReference type="PANTHER" id="PTHR30627">
    <property type="entry name" value="PEPTIDOGLYCAN D,D-TRANSPEPTIDASE"/>
    <property type="match status" value="1"/>
</dbReference>
<dbReference type="RefSeq" id="WP_026799678.1">
    <property type="nucleotide sequence ID" value="NZ_AULI01000005.1"/>
</dbReference>